<dbReference type="EMBL" id="JAQMTU010000127">
    <property type="protein sequence ID" value="MDB9488785.1"/>
    <property type="molecule type" value="Genomic_DNA"/>
</dbReference>
<keyword evidence="3" id="KW-0255">Endonuclease</keyword>
<dbReference type="InterPro" id="IPR011335">
    <property type="entry name" value="Restrct_endonuc-II-like"/>
</dbReference>
<name>A0ABT5A9Y7_9CYAN</name>
<dbReference type="CDD" id="cd06260">
    <property type="entry name" value="DUF820-like"/>
    <property type="match status" value="1"/>
</dbReference>
<dbReference type="Proteomes" id="UP001212123">
    <property type="component" value="Unassembled WGS sequence"/>
</dbReference>
<sequence length="252" mass="29162">MSETTVTSIKLPPTQAELPCDDGIPMETQRHKLQIDILTDTIQPWLDQKTDGYVGGNMFVYYSLAQLKNQNFRGPDFFVVLDVPKKERLSWVVWEEGKPPDVVIELLSESTSKNDKTEKKLIYQNQMRVPEYFWFDPFNPEDFAGFHINSGVYEPIAFNSKNQLVSTVLNLTLVRWQGNYRGVNTTWLRWANLDGELFPTAQENAEQEKQRAEKAESQLRQIAVNLWQNGMSLEQVAQLTSLEVTEIEKWQV</sequence>
<keyword evidence="1" id="KW-0175">Coiled coil</keyword>
<organism evidence="3 4">
    <name type="scientific">Dolichospermum circinale CS-537/01</name>
    <dbReference type="NCBI Taxonomy" id="3021739"/>
    <lineage>
        <taxon>Bacteria</taxon>
        <taxon>Bacillati</taxon>
        <taxon>Cyanobacteriota</taxon>
        <taxon>Cyanophyceae</taxon>
        <taxon>Nostocales</taxon>
        <taxon>Aphanizomenonaceae</taxon>
        <taxon>Dolichospermum</taxon>
        <taxon>Dolichospermum circinale</taxon>
    </lineage>
</organism>
<dbReference type="GO" id="GO:0004519">
    <property type="term" value="F:endonuclease activity"/>
    <property type="evidence" value="ECO:0007669"/>
    <property type="project" value="UniProtKB-KW"/>
</dbReference>
<keyword evidence="3" id="KW-0540">Nuclease</keyword>
<dbReference type="Pfam" id="PF05685">
    <property type="entry name" value="Uma2"/>
    <property type="match status" value="1"/>
</dbReference>
<dbReference type="RefSeq" id="WP_271797777.1">
    <property type="nucleotide sequence ID" value="NZ_JAQMTU010000127.1"/>
</dbReference>
<accession>A0ABT5A9Y7</accession>
<comment type="caution">
    <text evidence="3">The sequence shown here is derived from an EMBL/GenBank/DDBJ whole genome shotgun (WGS) entry which is preliminary data.</text>
</comment>
<dbReference type="PANTHER" id="PTHR33352:SF3">
    <property type="entry name" value="SLR1612 PROTEIN"/>
    <property type="match status" value="1"/>
</dbReference>
<protein>
    <submittedName>
        <fullName evidence="3">Uma2 family endonuclease</fullName>
    </submittedName>
</protein>
<keyword evidence="4" id="KW-1185">Reference proteome</keyword>
<dbReference type="InterPro" id="IPR012296">
    <property type="entry name" value="Nuclease_put_TT1808"/>
</dbReference>
<evidence type="ECO:0000256" key="1">
    <source>
        <dbReference type="SAM" id="Coils"/>
    </source>
</evidence>
<dbReference type="InterPro" id="IPR008538">
    <property type="entry name" value="Uma2"/>
</dbReference>
<dbReference type="PANTHER" id="PTHR33352">
    <property type="entry name" value="SLR1095 PROTEIN"/>
    <property type="match status" value="1"/>
</dbReference>
<reference evidence="3 4" key="1">
    <citation type="submission" date="2023-01" db="EMBL/GenBank/DDBJ databases">
        <title>Genomes from the Australian National Cyanobacteria Reference Collection.</title>
        <authorList>
            <person name="Willis A."/>
            <person name="Lee E.M.F."/>
        </authorList>
    </citation>
    <scope>NUCLEOTIDE SEQUENCE [LARGE SCALE GENOMIC DNA]</scope>
    <source>
        <strain evidence="3 4">CS-537/01</strain>
    </source>
</reference>
<feature type="domain" description="Putative restriction endonuclease" evidence="2">
    <location>
        <begin position="26"/>
        <end position="166"/>
    </location>
</feature>
<gene>
    <name evidence="3" type="ORF">PN492_19895</name>
</gene>
<evidence type="ECO:0000313" key="3">
    <source>
        <dbReference type="EMBL" id="MDB9488785.1"/>
    </source>
</evidence>
<keyword evidence="3" id="KW-0378">Hydrolase</keyword>
<proteinExistence type="predicted"/>
<evidence type="ECO:0000259" key="2">
    <source>
        <dbReference type="Pfam" id="PF05685"/>
    </source>
</evidence>
<dbReference type="SUPFAM" id="SSF52980">
    <property type="entry name" value="Restriction endonuclease-like"/>
    <property type="match status" value="1"/>
</dbReference>
<feature type="coiled-coil region" evidence="1">
    <location>
        <begin position="198"/>
        <end position="225"/>
    </location>
</feature>
<evidence type="ECO:0000313" key="4">
    <source>
        <dbReference type="Proteomes" id="UP001212123"/>
    </source>
</evidence>
<dbReference type="Gene3D" id="3.90.1570.10">
    <property type="entry name" value="tt1808, chain A"/>
    <property type="match status" value="1"/>
</dbReference>